<keyword evidence="1" id="KW-0812">Transmembrane</keyword>
<proteinExistence type="predicted"/>
<organism evidence="2">
    <name type="scientific">Rhizophora mucronata</name>
    <name type="common">Asiatic mangrove</name>
    <dbReference type="NCBI Taxonomy" id="61149"/>
    <lineage>
        <taxon>Eukaryota</taxon>
        <taxon>Viridiplantae</taxon>
        <taxon>Streptophyta</taxon>
        <taxon>Embryophyta</taxon>
        <taxon>Tracheophyta</taxon>
        <taxon>Spermatophyta</taxon>
        <taxon>Magnoliopsida</taxon>
        <taxon>eudicotyledons</taxon>
        <taxon>Gunneridae</taxon>
        <taxon>Pentapetalae</taxon>
        <taxon>rosids</taxon>
        <taxon>fabids</taxon>
        <taxon>Malpighiales</taxon>
        <taxon>Rhizophoraceae</taxon>
        <taxon>Rhizophora</taxon>
    </lineage>
</organism>
<evidence type="ECO:0000313" key="2">
    <source>
        <dbReference type="EMBL" id="MBX61260.1"/>
    </source>
</evidence>
<sequence length="31" mass="3686">MALKEGFHMIVVIEVAQVGNLMWFWCFYCYG</sequence>
<dbReference type="AlphaFoldDB" id="A0A2P2Q2N7"/>
<evidence type="ECO:0000256" key="1">
    <source>
        <dbReference type="SAM" id="Phobius"/>
    </source>
</evidence>
<feature type="transmembrane region" description="Helical" evidence="1">
    <location>
        <begin position="6"/>
        <end position="30"/>
    </location>
</feature>
<keyword evidence="1" id="KW-1133">Transmembrane helix</keyword>
<keyword evidence="1" id="KW-0472">Membrane</keyword>
<reference evidence="2" key="1">
    <citation type="submission" date="2018-02" db="EMBL/GenBank/DDBJ databases">
        <title>Rhizophora mucronata_Transcriptome.</title>
        <authorList>
            <person name="Meera S.P."/>
            <person name="Sreeshan A."/>
            <person name="Augustine A."/>
        </authorList>
    </citation>
    <scope>NUCLEOTIDE SEQUENCE</scope>
    <source>
        <tissue evidence="2">Leaf</tissue>
    </source>
</reference>
<protein>
    <submittedName>
        <fullName evidence="2">Uncharacterized protein</fullName>
    </submittedName>
</protein>
<name>A0A2P2Q2N7_RHIMU</name>
<dbReference type="EMBL" id="GGEC01080776">
    <property type="protein sequence ID" value="MBX61260.1"/>
    <property type="molecule type" value="Transcribed_RNA"/>
</dbReference>
<accession>A0A2P2Q2N7</accession>